<keyword evidence="1" id="KW-0812">Transmembrane</keyword>
<dbReference type="PROSITE" id="PS50930">
    <property type="entry name" value="HTH_LYTTR"/>
    <property type="match status" value="1"/>
</dbReference>
<dbReference type="Pfam" id="PF04397">
    <property type="entry name" value="LytTR"/>
    <property type="match status" value="1"/>
</dbReference>
<feature type="transmembrane region" description="Helical" evidence="1">
    <location>
        <begin position="41"/>
        <end position="58"/>
    </location>
</feature>
<keyword evidence="1" id="KW-1133">Transmembrane helix</keyword>
<dbReference type="SMART" id="SM00850">
    <property type="entry name" value="LytTR"/>
    <property type="match status" value="1"/>
</dbReference>
<evidence type="ECO:0000313" key="4">
    <source>
        <dbReference type="Proteomes" id="UP000194664"/>
    </source>
</evidence>
<keyword evidence="1" id="KW-0472">Membrane</keyword>
<feature type="transmembrane region" description="Helical" evidence="1">
    <location>
        <begin position="112"/>
        <end position="133"/>
    </location>
</feature>
<feature type="domain" description="HTH LytTR-type" evidence="2">
    <location>
        <begin position="155"/>
        <end position="245"/>
    </location>
</feature>
<proteinExistence type="predicted"/>
<evidence type="ECO:0000256" key="1">
    <source>
        <dbReference type="SAM" id="Phobius"/>
    </source>
</evidence>
<feature type="transmembrane region" description="Helical" evidence="1">
    <location>
        <begin position="7"/>
        <end position="29"/>
    </location>
</feature>
<evidence type="ECO:0000259" key="2">
    <source>
        <dbReference type="PROSITE" id="PS50930"/>
    </source>
</evidence>
<dbReference type="EMBL" id="MSPP01000003">
    <property type="protein sequence ID" value="OUD09243.1"/>
    <property type="molecule type" value="Genomic_DNA"/>
</dbReference>
<dbReference type="Gene3D" id="2.40.50.1020">
    <property type="entry name" value="LytTr DNA-binding domain"/>
    <property type="match status" value="1"/>
</dbReference>
<dbReference type="AlphaFoldDB" id="A0A251WZ80"/>
<accession>A0A251WZ80</accession>
<keyword evidence="4" id="KW-1185">Reference proteome</keyword>
<sequence length="259" mass="29190">MDRQEPNLPILFMGIGTGLTVLLAFLGPFDTYSDFSFGRRLFSWGVIVALSMGGVYALRRFFAERIDHFVLRELVVFALFSPIVSAASWVLFLRDQETDSIWQNSPLFVVKVFAIAITVAFVRHSITAGLGLIHPWQKIDEQPRLFDRLTERGDADLIYLSSDDHYVIAGYSNGQSERVLIRMADAIAELDDYKGLRVHRSHWVNVAAIDGFGRKSGREYLVMTTGDLVPVSRSYRDSVLALSPQDVDITKERLDIAAQ</sequence>
<dbReference type="RefSeq" id="WP_086451717.1">
    <property type="nucleotide sequence ID" value="NZ_MSPP01000003.1"/>
</dbReference>
<organism evidence="3 4">
    <name type="scientific">Marivivens niveibacter</name>
    <dbReference type="NCBI Taxonomy" id="1930667"/>
    <lineage>
        <taxon>Bacteria</taxon>
        <taxon>Pseudomonadati</taxon>
        <taxon>Pseudomonadota</taxon>
        <taxon>Alphaproteobacteria</taxon>
        <taxon>Rhodobacterales</taxon>
        <taxon>Paracoccaceae</taxon>
        <taxon>Marivivens group</taxon>
        <taxon>Marivivens</taxon>
    </lineage>
</organism>
<reference evidence="3 4" key="1">
    <citation type="submission" date="2016-12" db="EMBL/GenBank/DDBJ databases">
        <title>The draft genome sequence of HSLHS2.</title>
        <authorList>
            <person name="Hu D."/>
            <person name="Wang L."/>
            <person name="Shao Z."/>
        </authorList>
    </citation>
    <scope>NUCLEOTIDE SEQUENCE [LARGE SCALE GENOMIC DNA]</scope>
    <source>
        <strain evidence="3">MCCC 1A06712</strain>
    </source>
</reference>
<name>A0A251WZ80_9RHOB</name>
<protein>
    <recommendedName>
        <fullName evidence="2">HTH LytTR-type domain-containing protein</fullName>
    </recommendedName>
</protein>
<comment type="caution">
    <text evidence="3">The sequence shown here is derived from an EMBL/GenBank/DDBJ whole genome shotgun (WGS) entry which is preliminary data.</text>
</comment>
<feature type="transmembrane region" description="Helical" evidence="1">
    <location>
        <begin position="70"/>
        <end position="92"/>
    </location>
</feature>
<dbReference type="Proteomes" id="UP000194664">
    <property type="component" value="Unassembled WGS sequence"/>
</dbReference>
<evidence type="ECO:0000313" key="3">
    <source>
        <dbReference type="EMBL" id="OUD09243.1"/>
    </source>
</evidence>
<gene>
    <name evidence="3" type="ORF">BVC71_11130</name>
</gene>
<dbReference type="GO" id="GO:0003677">
    <property type="term" value="F:DNA binding"/>
    <property type="evidence" value="ECO:0007669"/>
    <property type="project" value="InterPro"/>
</dbReference>
<dbReference type="InterPro" id="IPR007492">
    <property type="entry name" value="LytTR_DNA-bd_dom"/>
</dbReference>
<dbReference type="OrthoDB" id="7028951at2"/>